<dbReference type="HOGENOM" id="CLU_091135_0_0_1"/>
<dbReference type="eggNOG" id="ENOG502QPQI">
    <property type="taxonomic scope" value="Eukaryota"/>
</dbReference>
<dbReference type="Gramene" id="Bo2g138730.1">
    <property type="protein sequence ID" value="Bo2g138730.1"/>
    <property type="gene ID" value="Bo2g138730"/>
</dbReference>
<dbReference type="Proteomes" id="UP000032141">
    <property type="component" value="Chromosome C2"/>
</dbReference>
<dbReference type="AlphaFoldDB" id="A0A0D3AVX5"/>
<sequence length="267" mass="29734">MRICGGLLTGTYMISKTSFVVLRQVVRMRVRSIDLAAERRHSPTWSFRWDNNNRGRVAGEEASLGWLSDGISRNDVSDIKSDFLSSQGSPLDSFRTQTMQKSPASDLSFPRNSSMDTVFEQKENDSIESAAPSYPSPAQLSLSLASQPSSFPTSPLPSQIYYHPASSSTLNPTQQVSDGKICGMNSLSRSSATEEEEKGTPFRIHIENCVNQSGNLPKKNKKKRRIDLEALAKNQAAVHIQSDSSQAFSLFMNQYLNVIVVLRWFPY</sequence>
<accession>A0A0D3AVX5</accession>
<dbReference type="OMA" id="IHIENCV"/>
<feature type="region of interest" description="Disordered" evidence="1">
    <location>
        <begin position="85"/>
        <end position="154"/>
    </location>
</feature>
<evidence type="ECO:0000256" key="1">
    <source>
        <dbReference type="SAM" id="MobiDB-lite"/>
    </source>
</evidence>
<keyword evidence="3" id="KW-1185">Reference proteome</keyword>
<feature type="compositionally biased region" description="Low complexity" evidence="1">
    <location>
        <begin position="129"/>
        <end position="150"/>
    </location>
</feature>
<evidence type="ECO:0000313" key="3">
    <source>
        <dbReference type="Proteomes" id="UP000032141"/>
    </source>
</evidence>
<dbReference type="EnsemblPlants" id="Bo2g138730.1">
    <property type="protein sequence ID" value="Bo2g138730.1"/>
    <property type="gene ID" value="Bo2g138730"/>
</dbReference>
<protein>
    <submittedName>
        <fullName evidence="2">Uncharacterized protein</fullName>
    </submittedName>
</protein>
<name>A0A0D3AVX5_BRAOL</name>
<evidence type="ECO:0000313" key="2">
    <source>
        <dbReference type="EnsemblPlants" id="Bo2g138730.1"/>
    </source>
</evidence>
<proteinExistence type="predicted"/>
<reference evidence="2" key="2">
    <citation type="submission" date="2015-03" db="UniProtKB">
        <authorList>
            <consortium name="EnsemblPlants"/>
        </authorList>
    </citation>
    <scope>IDENTIFICATION</scope>
</reference>
<reference evidence="2 3" key="1">
    <citation type="journal article" date="2014" name="Genome Biol.">
        <title>Transcriptome and methylome profiling reveals relics of genome dominance in the mesopolyploid Brassica oleracea.</title>
        <authorList>
            <person name="Parkin I.A."/>
            <person name="Koh C."/>
            <person name="Tang H."/>
            <person name="Robinson S.J."/>
            <person name="Kagale S."/>
            <person name="Clarke W.E."/>
            <person name="Town C.D."/>
            <person name="Nixon J."/>
            <person name="Krishnakumar V."/>
            <person name="Bidwell S.L."/>
            <person name="Denoeud F."/>
            <person name="Belcram H."/>
            <person name="Links M.G."/>
            <person name="Just J."/>
            <person name="Clarke C."/>
            <person name="Bender T."/>
            <person name="Huebert T."/>
            <person name="Mason A.S."/>
            <person name="Pires J.C."/>
            <person name="Barker G."/>
            <person name="Moore J."/>
            <person name="Walley P.G."/>
            <person name="Manoli S."/>
            <person name="Batley J."/>
            <person name="Edwards D."/>
            <person name="Nelson M.N."/>
            <person name="Wang X."/>
            <person name="Paterson A.H."/>
            <person name="King G."/>
            <person name="Bancroft I."/>
            <person name="Chalhoub B."/>
            <person name="Sharpe A.G."/>
        </authorList>
    </citation>
    <scope>NUCLEOTIDE SEQUENCE</scope>
    <source>
        <strain evidence="2 3">cv. TO1000</strain>
    </source>
</reference>
<organism evidence="2 3">
    <name type="scientific">Brassica oleracea var. oleracea</name>
    <dbReference type="NCBI Taxonomy" id="109376"/>
    <lineage>
        <taxon>Eukaryota</taxon>
        <taxon>Viridiplantae</taxon>
        <taxon>Streptophyta</taxon>
        <taxon>Embryophyta</taxon>
        <taxon>Tracheophyta</taxon>
        <taxon>Spermatophyta</taxon>
        <taxon>Magnoliopsida</taxon>
        <taxon>eudicotyledons</taxon>
        <taxon>Gunneridae</taxon>
        <taxon>Pentapetalae</taxon>
        <taxon>rosids</taxon>
        <taxon>malvids</taxon>
        <taxon>Brassicales</taxon>
        <taxon>Brassicaceae</taxon>
        <taxon>Brassiceae</taxon>
        <taxon>Brassica</taxon>
    </lineage>
</organism>
<feature type="compositionally biased region" description="Polar residues" evidence="1">
    <location>
        <begin position="85"/>
        <end position="116"/>
    </location>
</feature>